<proteinExistence type="predicted"/>
<comment type="caution">
    <text evidence="2">The sequence shown here is derived from an EMBL/GenBank/DDBJ whole genome shotgun (WGS) entry which is preliminary data.</text>
</comment>
<name>A0A2T4UBD0_9ACTN</name>
<dbReference type="EMBL" id="PYYB01000006">
    <property type="protein sequence ID" value="PTL54176.1"/>
    <property type="molecule type" value="Genomic_DNA"/>
</dbReference>
<reference evidence="2 3" key="1">
    <citation type="submission" date="2018-03" db="EMBL/GenBank/DDBJ databases">
        <title>Aquarubrobacter algicola gen. nov., sp. nov., a novel actinobacterium isolated from shallow eutrophic lake during the end of cyanobacterial harmful algal blooms.</title>
        <authorList>
            <person name="Chun S.J."/>
        </authorList>
    </citation>
    <scope>NUCLEOTIDE SEQUENCE [LARGE SCALE GENOMIC DNA]</scope>
    <source>
        <strain evidence="2 3">Seoho-28</strain>
    </source>
</reference>
<gene>
    <name evidence="2" type="ORF">C7Y72_22470</name>
</gene>
<accession>A0A2T4UBD0</accession>
<feature type="region of interest" description="Disordered" evidence="1">
    <location>
        <begin position="35"/>
        <end position="94"/>
    </location>
</feature>
<organism evidence="2 3">
    <name type="scientific">Paraconexibacter algicola</name>
    <dbReference type="NCBI Taxonomy" id="2133960"/>
    <lineage>
        <taxon>Bacteria</taxon>
        <taxon>Bacillati</taxon>
        <taxon>Actinomycetota</taxon>
        <taxon>Thermoleophilia</taxon>
        <taxon>Solirubrobacterales</taxon>
        <taxon>Paraconexibacteraceae</taxon>
        <taxon>Paraconexibacter</taxon>
    </lineage>
</organism>
<evidence type="ECO:0000256" key="1">
    <source>
        <dbReference type="SAM" id="MobiDB-lite"/>
    </source>
</evidence>
<sequence>MFSPTLGTPAATSSLRSVVRRAVDAVVSFALLEDLDDPKSPPVLVDHRERSRRPGPSAPRRDRPRRPGAPLAAEQHCTAPSSARSRQRQPHVPV</sequence>
<dbReference type="AlphaFoldDB" id="A0A2T4UBD0"/>
<evidence type="ECO:0000313" key="3">
    <source>
        <dbReference type="Proteomes" id="UP000240739"/>
    </source>
</evidence>
<dbReference type="RefSeq" id="WP_107571451.1">
    <property type="nucleotide sequence ID" value="NZ_PYYB01000006.1"/>
</dbReference>
<protein>
    <submittedName>
        <fullName evidence="2">Uncharacterized protein</fullName>
    </submittedName>
</protein>
<feature type="compositionally biased region" description="Basic residues" evidence="1">
    <location>
        <begin position="85"/>
        <end position="94"/>
    </location>
</feature>
<keyword evidence="3" id="KW-1185">Reference proteome</keyword>
<dbReference type="Proteomes" id="UP000240739">
    <property type="component" value="Unassembled WGS sequence"/>
</dbReference>
<evidence type="ECO:0000313" key="2">
    <source>
        <dbReference type="EMBL" id="PTL54176.1"/>
    </source>
</evidence>